<protein>
    <submittedName>
        <fullName evidence="4">VWFA domain-containing protein</fullName>
    </submittedName>
</protein>
<dbReference type="Pfam" id="PF00092">
    <property type="entry name" value="VWA"/>
    <property type="match status" value="1"/>
</dbReference>
<dbReference type="SUPFAM" id="SSF53300">
    <property type="entry name" value="vWA-like"/>
    <property type="match status" value="1"/>
</dbReference>
<organism evidence="3 4">
    <name type="scientific">Plectus sambesii</name>
    <dbReference type="NCBI Taxonomy" id="2011161"/>
    <lineage>
        <taxon>Eukaryota</taxon>
        <taxon>Metazoa</taxon>
        <taxon>Ecdysozoa</taxon>
        <taxon>Nematoda</taxon>
        <taxon>Chromadorea</taxon>
        <taxon>Plectida</taxon>
        <taxon>Plectina</taxon>
        <taxon>Plectoidea</taxon>
        <taxon>Plectidae</taxon>
        <taxon>Plectus</taxon>
    </lineage>
</organism>
<reference evidence="4" key="1">
    <citation type="submission" date="2022-11" db="UniProtKB">
        <authorList>
            <consortium name="WormBaseParasite"/>
        </authorList>
    </citation>
    <scope>IDENTIFICATION</scope>
</reference>
<dbReference type="Proteomes" id="UP000887566">
    <property type="component" value="Unplaced"/>
</dbReference>
<accession>A0A914VJC5</accession>
<proteinExistence type="predicted"/>
<feature type="domain" description="VWFA" evidence="2">
    <location>
        <begin position="1"/>
        <end position="84"/>
    </location>
</feature>
<dbReference type="PROSITE" id="PS50234">
    <property type="entry name" value="VWFA"/>
    <property type="match status" value="1"/>
</dbReference>
<dbReference type="InterPro" id="IPR036465">
    <property type="entry name" value="vWFA_dom_sf"/>
</dbReference>
<evidence type="ECO:0000256" key="1">
    <source>
        <dbReference type="SAM" id="MobiDB-lite"/>
    </source>
</evidence>
<dbReference type="AlphaFoldDB" id="A0A914VJC5"/>
<dbReference type="InterPro" id="IPR002035">
    <property type="entry name" value="VWF_A"/>
</dbReference>
<dbReference type="Gene3D" id="3.40.50.410">
    <property type="entry name" value="von Willebrand factor, type A domain"/>
    <property type="match status" value="1"/>
</dbReference>
<evidence type="ECO:0000259" key="2">
    <source>
        <dbReference type="PROSITE" id="PS50234"/>
    </source>
</evidence>
<feature type="region of interest" description="Disordered" evidence="1">
    <location>
        <begin position="91"/>
        <end position="121"/>
    </location>
</feature>
<evidence type="ECO:0000313" key="3">
    <source>
        <dbReference type="Proteomes" id="UP000887566"/>
    </source>
</evidence>
<name>A0A914VJC5_9BILA</name>
<dbReference type="WBParaSite" id="PSAMB.scaffold20841size687.g38146.t1">
    <property type="protein sequence ID" value="PSAMB.scaffold20841size687.g38146.t1"/>
    <property type="gene ID" value="PSAMB.scaffold20841size687.g38146"/>
</dbReference>
<sequence length="121" mass="12913">EIGKGRRSDSRLVIILVSDGHSQDDWALVQSTAKKVHDSGAEIYAVTLSKDYSREELELYTGDPAHLYVDDRIKLFVEAAAASVGECPVKGQTTAEPAVTTPPAPQPETTTAAPVPPTTLP</sequence>
<keyword evidence="3" id="KW-1185">Reference proteome</keyword>
<evidence type="ECO:0000313" key="4">
    <source>
        <dbReference type="WBParaSite" id="PSAMB.scaffold20841size687.g38146.t1"/>
    </source>
</evidence>